<name>A0ABU3PSU1_9ACTN</name>
<dbReference type="PROSITE" id="PS51257">
    <property type="entry name" value="PROKAR_LIPOPROTEIN"/>
    <property type="match status" value="1"/>
</dbReference>
<dbReference type="RefSeq" id="WP_315730986.1">
    <property type="nucleotide sequence ID" value="NZ_JAVYII010000001.1"/>
</dbReference>
<proteinExistence type="predicted"/>
<dbReference type="EMBL" id="JAVYII010000001">
    <property type="protein sequence ID" value="MDT9591912.1"/>
    <property type="molecule type" value="Genomic_DNA"/>
</dbReference>
<feature type="compositionally biased region" description="Low complexity" evidence="1">
    <location>
        <begin position="65"/>
        <end position="74"/>
    </location>
</feature>
<reference evidence="3 4" key="1">
    <citation type="submission" date="2023-08" db="EMBL/GenBank/DDBJ databases">
        <title>Nocardioides seae sp. nov., a bacterium isolated from a soil.</title>
        <authorList>
            <person name="Wang X."/>
        </authorList>
    </citation>
    <scope>NUCLEOTIDE SEQUENCE [LARGE SCALE GENOMIC DNA]</scope>
    <source>
        <strain evidence="3 4">YZH12</strain>
    </source>
</reference>
<organism evidence="3 4">
    <name type="scientific">Nocardioides imazamoxiresistens</name>
    <dbReference type="NCBI Taxonomy" id="3231893"/>
    <lineage>
        <taxon>Bacteria</taxon>
        <taxon>Bacillati</taxon>
        <taxon>Actinomycetota</taxon>
        <taxon>Actinomycetes</taxon>
        <taxon>Propionibacteriales</taxon>
        <taxon>Nocardioidaceae</taxon>
        <taxon>Nocardioides</taxon>
    </lineage>
</organism>
<evidence type="ECO:0000313" key="4">
    <source>
        <dbReference type="Proteomes" id="UP001268542"/>
    </source>
</evidence>
<keyword evidence="2" id="KW-0732">Signal</keyword>
<accession>A0ABU3PSU1</accession>
<evidence type="ECO:0000313" key="3">
    <source>
        <dbReference type="EMBL" id="MDT9591912.1"/>
    </source>
</evidence>
<feature type="compositionally biased region" description="Acidic residues" evidence="1">
    <location>
        <begin position="25"/>
        <end position="34"/>
    </location>
</feature>
<comment type="caution">
    <text evidence="3">The sequence shown here is derived from an EMBL/GenBank/DDBJ whole genome shotgun (WGS) entry which is preliminary data.</text>
</comment>
<keyword evidence="4" id="KW-1185">Reference proteome</keyword>
<feature type="compositionally biased region" description="Acidic residues" evidence="1">
    <location>
        <begin position="43"/>
        <end position="64"/>
    </location>
</feature>
<gene>
    <name evidence="3" type="ORF">RDV89_02450</name>
</gene>
<sequence length="223" mass="22767">MRLRQKSAAIAVAVALTAALSACGSDDDADDSSDDTSSSATEEASDDASDEPTEDETESDDAEEGGAAAAPAGDLTEPGTTLAIGDTATVPYGYAGNDGVIAVTVTGIEQGDRNALVEQGIDDLDDADQAYYIRFEFEAVENAEGLAGMNLSLDGMDAQGNPAQGAISFQGGFGECESGSAPSDWDGSAFENCSTVILDSEVTAAFFSDGDYSAFSGNQVTWE</sequence>
<feature type="chain" id="PRO_5046550849" description="Lipoprotein" evidence="2">
    <location>
        <begin position="25"/>
        <end position="223"/>
    </location>
</feature>
<dbReference type="Proteomes" id="UP001268542">
    <property type="component" value="Unassembled WGS sequence"/>
</dbReference>
<evidence type="ECO:0000256" key="2">
    <source>
        <dbReference type="SAM" id="SignalP"/>
    </source>
</evidence>
<evidence type="ECO:0000256" key="1">
    <source>
        <dbReference type="SAM" id="MobiDB-lite"/>
    </source>
</evidence>
<feature type="signal peptide" evidence="2">
    <location>
        <begin position="1"/>
        <end position="24"/>
    </location>
</feature>
<evidence type="ECO:0008006" key="5">
    <source>
        <dbReference type="Google" id="ProtNLM"/>
    </source>
</evidence>
<protein>
    <recommendedName>
        <fullName evidence="5">Lipoprotein</fullName>
    </recommendedName>
</protein>
<feature type="region of interest" description="Disordered" evidence="1">
    <location>
        <begin position="23"/>
        <end position="82"/>
    </location>
</feature>